<proteinExistence type="predicted"/>
<protein>
    <submittedName>
        <fullName evidence="2">Uncharacterized protein</fullName>
    </submittedName>
</protein>
<dbReference type="Proteomes" id="UP000287651">
    <property type="component" value="Unassembled WGS sequence"/>
</dbReference>
<gene>
    <name evidence="2" type="ORF">B296_00044304</name>
</gene>
<reference evidence="2 3" key="1">
    <citation type="journal article" date="2014" name="Agronomy (Basel)">
        <title>A Draft Genome Sequence for Ensete ventricosum, the Drought-Tolerant Tree Against Hunger.</title>
        <authorList>
            <person name="Harrison J."/>
            <person name="Moore K.A."/>
            <person name="Paszkiewicz K."/>
            <person name="Jones T."/>
            <person name="Grant M."/>
            <person name="Ambacheew D."/>
            <person name="Muzemil S."/>
            <person name="Studholme D.J."/>
        </authorList>
    </citation>
    <scope>NUCLEOTIDE SEQUENCE [LARGE SCALE GENOMIC DNA]</scope>
</reference>
<feature type="region of interest" description="Disordered" evidence="1">
    <location>
        <begin position="45"/>
        <end position="101"/>
    </location>
</feature>
<evidence type="ECO:0000313" key="2">
    <source>
        <dbReference type="EMBL" id="RRT54954.1"/>
    </source>
</evidence>
<feature type="compositionally biased region" description="Low complexity" evidence="1">
    <location>
        <begin position="45"/>
        <end position="63"/>
    </location>
</feature>
<name>A0A426YTB1_ENSVE</name>
<evidence type="ECO:0000256" key="1">
    <source>
        <dbReference type="SAM" id="MobiDB-lite"/>
    </source>
</evidence>
<evidence type="ECO:0000313" key="3">
    <source>
        <dbReference type="Proteomes" id="UP000287651"/>
    </source>
</evidence>
<organism evidence="2 3">
    <name type="scientific">Ensete ventricosum</name>
    <name type="common">Abyssinian banana</name>
    <name type="synonym">Musa ensete</name>
    <dbReference type="NCBI Taxonomy" id="4639"/>
    <lineage>
        <taxon>Eukaryota</taxon>
        <taxon>Viridiplantae</taxon>
        <taxon>Streptophyta</taxon>
        <taxon>Embryophyta</taxon>
        <taxon>Tracheophyta</taxon>
        <taxon>Spermatophyta</taxon>
        <taxon>Magnoliopsida</taxon>
        <taxon>Liliopsida</taxon>
        <taxon>Zingiberales</taxon>
        <taxon>Musaceae</taxon>
        <taxon>Ensete</taxon>
    </lineage>
</organism>
<dbReference type="AlphaFoldDB" id="A0A426YTB1"/>
<comment type="caution">
    <text evidence="2">The sequence shown here is derived from an EMBL/GenBank/DDBJ whole genome shotgun (WGS) entry which is preliminary data.</text>
</comment>
<sequence length="158" mass="16893">MNGPWIEKPAKGIRKLMGAASDGHRLPFLSSSWLIYLVFLPPNPSNTSTTSPSSASPPSLPSAGQGGSRGATPATREETEPTRPTSTLLGVERNPEATSRAPHVIREPRELCNHLRVCSSSWRLQLVPQYPAGGGLGNQKEGAVLAERHLVGEVQPLE</sequence>
<accession>A0A426YTB1</accession>
<dbReference type="EMBL" id="AMZH03010331">
    <property type="protein sequence ID" value="RRT54954.1"/>
    <property type="molecule type" value="Genomic_DNA"/>
</dbReference>